<sequence length="31" mass="3723">MHPCWCWPTSRTCPMPCLLPRCQRDWDSQTS</sequence>
<accession>A0A9K3GRP8</accession>
<evidence type="ECO:0000313" key="1">
    <source>
        <dbReference type="EMBL" id="GIQ92803.1"/>
    </source>
</evidence>
<reference evidence="1 2" key="1">
    <citation type="journal article" date="2018" name="PLoS ONE">
        <title>The draft genome of Kipferlia bialata reveals reductive genome evolution in fornicate parasites.</title>
        <authorList>
            <person name="Tanifuji G."/>
            <person name="Takabayashi S."/>
            <person name="Kume K."/>
            <person name="Takagi M."/>
            <person name="Nakayama T."/>
            <person name="Kamikawa R."/>
            <person name="Inagaki Y."/>
            <person name="Hashimoto T."/>
        </authorList>
    </citation>
    <scope>NUCLEOTIDE SEQUENCE [LARGE SCALE GENOMIC DNA]</scope>
    <source>
        <strain evidence="1">NY0173</strain>
    </source>
</reference>
<protein>
    <submittedName>
        <fullName evidence="1">Uncharacterized protein</fullName>
    </submittedName>
</protein>
<dbReference type="Proteomes" id="UP000265618">
    <property type="component" value="Unassembled WGS sequence"/>
</dbReference>
<organism evidence="1 2">
    <name type="scientific">Kipferlia bialata</name>
    <dbReference type="NCBI Taxonomy" id="797122"/>
    <lineage>
        <taxon>Eukaryota</taxon>
        <taxon>Metamonada</taxon>
        <taxon>Carpediemonas-like organisms</taxon>
        <taxon>Kipferlia</taxon>
    </lineage>
</organism>
<dbReference type="EMBL" id="BDIP01010593">
    <property type="protein sequence ID" value="GIQ92803.1"/>
    <property type="molecule type" value="Genomic_DNA"/>
</dbReference>
<comment type="caution">
    <text evidence="1">The sequence shown here is derived from an EMBL/GenBank/DDBJ whole genome shotgun (WGS) entry which is preliminary data.</text>
</comment>
<name>A0A9K3GRP8_9EUKA</name>
<dbReference type="AlphaFoldDB" id="A0A9K3GRP8"/>
<keyword evidence="2" id="KW-1185">Reference proteome</keyword>
<evidence type="ECO:0000313" key="2">
    <source>
        <dbReference type="Proteomes" id="UP000265618"/>
    </source>
</evidence>
<feature type="non-terminal residue" evidence="1">
    <location>
        <position position="1"/>
    </location>
</feature>
<gene>
    <name evidence="1" type="ORF">KIPB_016786</name>
</gene>
<proteinExistence type="predicted"/>